<sequence length="76" mass="8430">MSLSPRERRILAEIEGALEQEDPELARRVAEINKAGWARDARPGTHGVRRRAPRAWMIYLAAALVIVSLLVAVLAT</sequence>
<keyword evidence="1" id="KW-0812">Transmembrane</keyword>
<keyword evidence="1" id="KW-0472">Membrane</keyword>
<dbReference type="AlphaFoldDB" id="A0A4R4X3M8"/>
<dbReference type="Pfam" id="PF11239">
    <property type="entry name" value="DUF3040"/>
    <property type="match status" value="1"/>
</dbReference>
<dbReference type="RefSeq" id="WP_132504639.1">
    <property type="nucleotide sequence ID" value="NZ_SMKP01000008.1"/>
</dbReference>
<dbReference type="OrthoDB" id="3543344at2"/>
<dbReference type="Proteomes" id="UP000294543">
    <property type="component" value="Unassembled WGS sequence"/>
</dbReference>
<evidence type="ECO:0000313" key="2">
    <source>
        <dbReference type="EMBL" id="TDD24896.1"/>
    </source>
</evidence>
<feature type="transmembrane region" description="Helical" evidence="1">
    <location>
        <begin position="56"/>
        <end position="75"/>
    </location>
</feature>
<accession>A0A4R4X3M8</accession>
<keyword evidence="3" id="KW-1185">Reference proteome</keyword>
<proteinExistence type="predicted"/>
<dbReference type="EMBL" id="SMKP01000008">
    <property type="protein sequence ID" value="TDD24896.1"/>
    <property type="molecule type" value="Genomic_DNA"/>
</dbReference>
<comment type="caution">
    <text evidence="2">The sequence shown here is derived from an EMBL/GenBank/DDBJ whole genome shotgun (WGS) entry which is preliminary data.</text>
</comment>
<protein>
    <submittedName>
        <fullName evidence="2">DUF3040 domain-containing protein</fullName>
    </submittedName>
</protein>
<gene>
    <name evidence="2" type="ORF">E1294_04190</name>
</gene>
<dbReference type="InterPro" id="IPR021401">
    <property type="entry name" value="DUF3040"/>
</dbReference>
<reference evidence="2 3" key="1">
    <citation type="submission" date="2019-03" db="EMBL/GenBank/DDBJ databases">
        <title>Draft genome sequences of novel Actinobacteria.</title>
        <authorList>
            <person name="Sahin N."/>
            <person name="Ay H."/>
            <person name="Saygin H."/>
        </authorList>
    </citation>
    <scope>NUCLEOTIDE SEQUENCE [LARGE SCALE GENOMIC DNA]</scope>
    <source>
        <strain evidence="2 3">KC712</strain>
    </source>
</reference>
<evidence type="ECO:0000256" key="1">
    <source>
        <dbReference type="SAM" id="Phobius"/>
    </source>
</evidence>
<evidence type="ECO:0000313" key="3">
    <source>
        <dbReference type="Proteomes" id="UP000294543"/>
    </source>
</evidence>
<name>A0A4R4X3M8_9ACTN</name>
<keyword evidence="1" id="KW-1133">Transmembrane helix</keyword>
<organism evidence="2 3">
    <name type="scientific">Nonomuraea diastatica</name>
    <dbReference type="NCBI Taxonomy" id="1848329"/>
    <lineage>
        <taxon>Bacteria</taxon>
        <taxon>Bacillati</taxon>
        <taxon>Actinomycetota</taxon>
        <taxon>Actinomycetes</taxon>
        <taxon>Streptosporangiales</taxon>
        <taxon>Streptosporangiaceae</taxon>
        <taxon>Nonomuraea</taxon>
    </lineage>
</organism>